<sequence>APNLKAASTQPGSLSASLRPALPPDWDGSVSLRYTGCSASGFVGQRSPGYYPRCDRASSKRTCFFPQKAKCQKSGEEALLSLQLPKQDAAQGFLSPKRLEVCFALVPVKELQSYHMCQQESIGVKMTRKQVEIKTP</sequence>
<gene>
    <name evidence="1" type="ORF">KUCAC02_002240</name>
</gene>
<evidence type="ECO:0000313" key="1">
    <source>
        <dbReference type="EMBL" id="KAI4830621.1"/>
    </source>
</evidence>
<dbReference type="EMBL" id="CM043787">
    <property type="protein sequence ID" value="KAI4830621.1"/>
    <property type="molecule type" value="Genomic_DNA"/>
</dbReference>
<feature type="non-terminal residue" evidence="1">
    <location>
        <position position="136"/>
    </location>
</feature>
<comment type="caution">
    <text evidence="1">The sequence shown here is derived from an EMBL/GenBank/DDBJ whole genome shotgun (WGS) entry which is preliminary data.</text>
</comment>
<name>A0ACB9XT00_CHAAC</name>
<keyword evidence="2" id="KW-1185">Reference proteome</keyword>
<organism evidence="1 2">
    <name type="scientific">Chaenocephalus aceratus</name>
    <name type="common">Blackfin icefish</name>
    <name type="synonym">Chaenichthys aceratus</name>
    <dbReference type="NCBI Taxonomy" id="36190"/>
    <lineage>
        <taxon>Eukaryota</taxon>
        <taxon>Metazoa</taxon>
        <taxon>Chordata</taxon>
        <taxon>Craniata</taxon>
        <taxon>Vertebrata</taxon>
        <taxon>Euteleostomi</taxon>
        <taxon>Actinopterygii</taxon>
        <taxon>Neopterygii</taxon>
        <taxon>Teleostei</taxon>
        <taxon>Neoteleostei</taxon>
        <taxon>Acanthomorphata</taxon>
        <taxon>Eupercaria</taxon>
        <taxon>Perciformes</taxon>
        <taxon>Notothenioidei</taxon>
        <taxon>Channichthyidae</taxon>
        <taxon>Chaenocephalus</taxon>
    </lineage>
</organism>
<accession>A0ACB9XT00</accession>
<protein>
    <submittedName>
        <fullName evidence="1">Uncharacterized protein</fullName>
    </submittedName>
</protein>
<evidence type="ECO:0000313" key="2">
    <source>
        <dbReference type="Proteomes" id="UP001057452"/>
    </source>
</evidence>
<feature type="non-terminal residue" evidence="1">
    <location>
        <position position="1"/>
    </location>
</feature>
<dbReference type="Proteomes" id="UP001057452">
    <property type="component" value="Chromosome 3"/>
</dbReference>
<proteinExistence type="predicted"/>
<reference evidence="1" key="1">
    <citation type="submission" date="2022-05" db="EMBL/GenBank/DDBJ databases">
        <title>Chromosome-level genome of Chaenocephalus aceratus.</title>
        <authorList>
            <person name="Park H."/>
        </authorList>
    </citation>
    <scope>NUCLEOTIDE SEQUENCE</scope>
    <source>
        <strain evidence="1">KU_202001</strain>
    </source>
</reference>